<dbReference type="EMBL" id="CP063194">
    <property type="protein sequence ID" value="WCZ39977.1"/>
    <property type="molecule type" value="Genomic_DNA"/>
</dbReference>
<evidence type="ECO:0000313" key="2">
    <source>
        <dbReference type="EMBL" id="WCZ39977.1"/>
    </source>
</evidence>
<keyword evidence="1" id="KW-0472">Membrane</keyword>
<dbReference type="RefSeq" id="WP_042406868.1">
    <property type="nucleotide sequence ID" value="NZ_CBYN010000044.1"/>
</dbReference>
<feature type="transmembrane region" description="Helical" evidence="1">
    <location>
        <begin position="125"/>
        <end position="148"/>
    </location>
</feature>
<organism evidence="2 3">
    <name type="scientific">Corynebacterium jeddahense</name>
    <dbReference type="NCBI Taxonomy" id="1414719"/>
    <lineage>
        <taxon>Bacteria</taxon>
        <taxon>Bacillati</taxon>
        <taxon>Actinomycetota</taxon>
        <taxon>Actinomycetes</taxon>
        <taxon>Mycobacteriales</taxon>
        <taxon>Corynebacteriaceae</taxon>
        <taxon>Corynebacterium</taxon>
    </lineage>
</organism>
<sequence>MKKVDPLLVGIVIAAVLAFLVPARGGFADGFAVAVKLAIALLFFLYGARLSTQEAIKGLTNWRLHAMILAFTFVIYPVVGLLARPTTAIISEDLYQGLLFMTLVPSTVQSSVALTGVARGNVSGAVVAASLSSLVGVVATPLLVMWLMGAGDGVHVDASVFGDIGLQLLLPFVFGQLAHNFVPRVGELAQSKATKIVDRGSIWMVVYSAFSKGVVSGVWSNVSLWEILFLVVFACALVGAMLWLTNALPAALGFPREDRIAVQMCGTQKSLATGLPMATVIFGGASLGVMIIPLMIYHMSQLIICSAYVSRVSQHDAQ</sequence>
<feature type="transmembrane region" description="Helical" evidence="1">
    <location>
        <begin position="7"/>
        <end position="25"/>
    </location>
</feature>
<evidence type="ECO:0000313" key="3">
    <source>
        <dbReference type="Proteomes" id="UP001218071"/>
    </source>
</evidence>
<name>A0ABY7UMY7_9CORY</name>
<feature type="transmembrane region" description="Helical" evidence="1">
    <location>
        <begin position="227"/>
        <end position="254"/>
    </location>
</feature>
<feature type="transmembrane region" description="Helical" evidence="1">
    <location>
        <begin position="31"/>
        <end position="50"/>
    </location>
</feature>
<dbReference type="Pfam" id="PF13593">
    <property type="entry name" value="SBF_like"/>
    <property type="match status" value="1"/>
</dbReference>
<keyword evidence="1" id="KW-1133">Transmembrane helix</keyword>
<dbReference type="InterPro" id="IPR016833">
    <property type="entry name" value="Put_Na-Bile_cotransptr"/>
</dbReference>
<dbReference type="InterPro" id="IPR038770">
    <property type="entry name" value="Na+/solute_symporter_sf"/>
</dbReference>
<gene>
    <name evidence="2" type="ORF">CJEDD_12055</name>
</gene>
<proteinExistence type="predicted"/>
<feature type="transmembrane region" description="Helical" evidence="1">
    <location>
        <begin position="62"/>
        <end position="83"/>
    </location>
</feature>
<keyword evidence="1" id="KW-0812">Transmembrane</keyword>
<feature type="transmembrane region" description="Helical" evidence="1">
    <location>
        <begin position="160"/>
        <end position="182"/>
    </location>
</feature>
<evidence type="ECO:0000256" key="1">
    <source>
        <dbReference type="SAM" id="Phobius"/>
    </source>
</evidence>
<dbReference type="PIRSF" id="PIRSF026166">
    <property type="entry name" value="UCP026166"/>
    <property type="match status" value="1"/>
</dbReference>
<feature type="transmembrane region" description="Helical" evidence="1">
    <location>
        <begin position="275"/>
        <end position="297"/>
    </location>
</feature>
<dbReference type="PANTHER" id="PTHR18640:SF5">
    <property type="entry name" value="SODIUM_BILE ACID COTRANSPORTER 7"/>
    <property type="match status" value="1"/>
</dbReference>
<keyword evidence="3" id="KW-1185">Reference proteome</keyword>
<accession>A0ABY7UMY7</accession>
<reference evidence="2 3" key="1">
    <citation type="submission" date="2020-10" db="EMBL/GenBank/DDBJ databases">
        <title>Complete genome sequence of Corynebacterium jeddahense DSM 45997, type strain of Corynebacterium jeddahense.</title>
        <authorList>
            <person name="Busche T."/>
            <person name="Kalinowski J."/>
            <person name="Ruckert C."/>
        </authorList>
    </citation>
    <scope>NUCLEOTIDE SEQUENCE [LARGE SCALE GENOMIC DNA]</scope>
    <source>
        <strain evidence="2 3">DSM 45997</strain>
    </source>
</reference>
<feature type="transmembrane region" description="Helical" evidence="1">
    <location>
        <begin position="95"/>
        <end position="118"/>
    </location>
</feature>
<protein>
    <submittedName>
        <fullName evidence="2">Sodium Bile acid symporter family protein</fullName>
    </submittedName>
</protein>
<dbReference type="PANTHER" id="PTHR18640">
    <property type="entry name" value="SOLUTE CARRIER FAMILY 10 MEMBER 7"/>
    <property type="match status" value="1"/>
</dbReference>
<dbReference type="Gene3D" id="1.20.1530.20">
    <property type="match status" value="1"/>
</dbReference>
<dbReference type="Proteomes" id="UP001218071">
    <property type="component" value="Chromosome"/>
</dbReference>